<sequence>MSLHEFIKSEDDRNLLSSHITPTNSSPPFYNQHQHEQQQPLSQAFSKLSLTSSDTPSVSLGPQARTPVTFFVGTDPKNQLTSRHDGRCEIIGIAVEYGSEEEVDDKEEEEEGEMTIIDISGGNDHIPEGLSDDHTYGLLEAIALRLRSQRRRSYRGVNLGSTLSSSGVSKSRLRSHPSCKSSGSSYEEISLRAHTDLDTIEEEDPRTIEVENYPFDSLQSDH</sequence>
<dbReference type="EMBL" id="CP144089">
    <property type="protein sequence ID" value="WWD07609.1"/>
    <property type="molecule type" value="Genomic_DNA"/>
</dbReference>
<name>A0AAX4KN75_9TREE</name>
<organism evidence="2 3">
    <name type="scientific">Kwoniella europaea PYCC6329</name>
    <dbReference type="NCBI Taxonomy" id="1423913"/>
    <lineage>
        <taxon>Eukaryota</taxon>
        <taxon>Fungi</taxon>
        <taxon>Dikarya</taxon>
        <taxon>Basidiomycota</taxon>
        <taxon>Agaricomycotina</taxon>
        <taxon>Tremellomycetes</taxon>
        <taxon>Tremellales</taxon>
        <taxon>Cryptococcaceae</taxon>
        <taxon>Kwoniella</taxon>
    </lineage>
</organism>
<protein>
    <submittedName>
        <fullName evidence="2">Uncharacterized protein</fullName>
    </submittedName>
</protein>
<reference evidence="2 3" key="1">
    <citation type="submission" date="2024-01" db="EMBL/GenBank/DDBJ databases">
        <title>Comparative genomics of Cryptococcus and Kwoniella reveals pathogenesis evolution and contrasting modes of karyotype evolution via chromosome fusion or intercentromeric recombination.</title>
        <authorList>
            <person name="Coelho M.A."/>
            <person name="David-Palma M."/>
            <person name="Shea T."/>
            <person name="Bowers K."/>
            <person name="McGinley-Smith S."/>
            <person name="Mohammad A.W."/>
            <person name="Gnirke A."/>
            <person name="Yurkov A.M."/>
            <person name="Nowrousian M."/>
            <person name="Sun S."/>
            <person name="Cuomo C.A."/>
            <person name="Heitman J."/>
        </authorList>
    </citation>
    <scope>NUCLEOTIDE SEQUENCE [LARGE SCALE GENOMIC DNA]</scope>
    <source>
        <strain evidence="2 3">PYCC6329</strain>
    </source>
</reference>
<gene>
    <name evidence="2" type="ORF">V865_005710</name>
</gene>
<accession>A0AAX4KN75</accession>
<evidence type="ECO:0000256" key="1">
    <source>
        <dbReference type="SAM" id="MobiDB-lite"/>
    </source>
</evidence>
<keyword evidence="3" id="KW-1185">Reference proteome</keyword>
<dbReference type="RefSeq" id="XP_066085576.1">
    <property type="nucleotide sequence ID" value="XM_066229479.1"/>
</dbReference>
<feature type="compositionally biased region" description="Polar residues" evidence="1">
    <location>
        <begin position="178"/>
        <end position="187"/>
    </location>
</feature>
<feature type="compositionally biased region" description="Basic and acidic residues" evidence="1">
    <location>
        <begin position="1"/>
        <end position="14"/>
    </location>
</feature>
<dbReference type="GeneID" id="91104511"/>
<evidence type="ECO:0000313" key="3">
    <source>
        <dbReference type="Proteomes" id="UP001358614"/>
    </source>
</evidence>
<dbReference type="AlphaFoldDB" id="A0AAX4KN75"/>
<evidence type="ECO:0000313" key="2">
    <source>
        <dbReference type="EMBL" id="WWD07609.1"/>
    </source>
</evidence>
<dbReference type="KEGG" id="ker:91104511"/>
<feature type="compositionally biased region" description="Low complexity" evidence="1">
    <location>
        <begin position="158"/>
        <end position="170"/>
    </location>
</feature>
<proteinExistence type="predicted"/>
<feature type="region of interest" description="Disordered" evidence="1">
    <location>
        <begin position="158"/>
        <end position="222"/>
    </location>
</feature>
<feature type="compositionally biased region" description="Polar residues" evidence="1">
    <location>
        <begin position="15"/>
        <end position="31"/>
    </location>
</feature>
<dbReference type="Proteomes" id="UP001358614">
    <property type="component" value="Chromosome 1"/>
</dbReference>
<feature type="region of interest" description="Disordered" evidence="1">
    <location>
        <begin position="1"/>
        <end position="41"/>
    </location>
</feature>